<sequence>MRRYVLTGTPGAGKTSILRSLAELGHGVVEEAATAVIARSQARGEDEPWARASFIDEIAALQRQRQLETVATGSVQVFDRSPVCTHALATYLGWPVSPVLSAELERVTSMGIYERQVLFVRNLGHCEPTAARRISFEESLVFEEIHEQSYRAFGYELIDIPAADLPQRVAAVNAVISRPTG</sequence>
<dbReference type="Pfam" id="PF13521">
    <property type="entry name" value="AAA_28"/>
    <property type="match status" value="1"/>
</dbReference>
<dbReference type="EMBL" id="JAGIQL010000047">
    <property type="protein sequence ID" value="MBP0458639.1"/>
    <property type="molecule type" value="Genomic_DNA"/>
</dbReference>
<name>A0A940M997_9ACTN</name>
<evidence type="ECO:0000313" key="2">
    <source>
        <dbReference type="EMBL" id="MBP0458639.1"/>
    </source>
</evidence>
<comment type="caution">
    <text evidence="2">The sequence shown here is derived from an EMBL/GenBank/DDBJ whole genome shotgun (WGS) entry which is preliminary data.</text>
</comment>
<evidence type="ECO:0000259" key="1">
    <source>
        <dbReference type="Pfam" id="PF13521"/>
    </source>
</evidence>
<dbReference type="InterPro" id="IPR027417">
    <property type="entry name" value="P-loop_NTPase"/>
</dbReference>
<evidence type="ECO:0000313" key="3">
    <source>
        <dbReference type="Proteomes" id="UP000670475"/>
    </source>
</evidence>
<dbReference type="AlphaFoldDB" id="A0A940M997"/>
<dbReference type="Proteomes" id="UP000670475">
    <property type="component" value="Unassembled WGS sequence"/>
</dbReference>
<dbReference type="RefSeq" id="WP_209340385.1">
    <property type="nucleotide sequence ID" value="NZ_JAGIQL010000047.1"/>
</dbReference>
<reference evidence="2" key="1">
    <citation type="submission" date="2021-03" db="EMBL/GenBank/DDBJ databases">
        <title>Whole genome sequence of Streptomyces bomunensis MMS17-BM035.</title>
        <authorList>
            <person name="Lee J.H."/>
        </authorList>
    </citation>
    <scope>NUCLEOTIDE SEQUENCE</scope>
    <source>
        <strain evidence="2">MMS17-BM035</strain>
    </source>
</reference>
<dbReference type="SUPFAM" id="SSF52540">
    <property type="entry name" value="P-loop containing nucleoside triphosphate hydrolases"/>
    <property type="match status" value="1"/>
</dbReference>
<feature type="domain" description="NadR/Ttd14 AAA" evidence="1">
    <location>
        <begin position="3"/>
        <end position="168"/>
    </location>
</feature>
<keyword evidence="3" id="KW-1185">Reference proteome</keyword>
<gene>
    <name evidence="2" type="ORF">JFN87_14165</name>
</gene>
<proteinExistence type="predicted"/>
<organism evidence="2 3">
    <name type="scientific">Streptomyces montanisoli</name>
    <dbReference type="NCBI Taxonomy" id="2798581"/>
    <lineage>
        <taxon>Bacteria</taxon>
        <taxon>Bacillati</taxon>
        <taxon>Actinomycetota</taxon>
        <taxon>Actinomycetes</taxon>
        <taxon>Kitasatosporales</taxon>
        <taxon>Streptomycetaceae</taxon>
        <taxon>Streptomyces</taxon>
    </lineage>
</organism>
<dbReference type="InterPro" id="IPR038727">
    <property type="entry name" value="NadR/Ttd14_AAA_dom"/>
</dbReference>
<protein>
    <submittedName>
        <fullName evidence="2">AAA family ATPase</fullName>
    </submittedName>
</protein>
<accession>A0A940M997</accession>
<dbReference type="Gene3D" id="3.40.50.300">
    <property type="entry name" value="P-loop containing nucleotide triphosphate hydrolases"/>
    <property type="match status" value="1"/>
</dbReference>